<keyword evidence="1 2" id="KW-0732">Signal</keyword>
<protein>
    <submittedName>
        <fullName evidence="4">Opacity protein-like surface antigen</fullName>
    </submittedName>
</protein>
<evidence type="ECO:0000256" key="2">
    <source>
        <dbReference type="SAM" id="SignalP"/>
    </source>
</evidence>
<gene>
    <name evidence="4" type="ORF">LY56_00575</name>
</gene>
<evidence type="ECO:0000256" key="1">
    <source>
        <dbReference type="ARBA" id="ARBA00022729"/>
    </source>
</evidence>
<comment type="caution">
    <text evidence="4">The sequence shown here is derived from an EMBL/GenBank/DDBJ whole genome shotgun (WGS) entry which is preliminary data.</text>
</comment>
<dbReference type="Proteomes" id="UP000249364">
    <property type="component" value="Unassembled WGS sequence"/>
</dbReference>
<dbReference type="SUPFAM" id="SSF56925">
    <property type="entry name" value="OMPA-like"/>
    <property type="match status" value="1"/>
</dbReference>
<dbReference type="OrthoDB" id="7865653at2"/>
<dbReference type="AlphaFoldDB" id="A0A2W7QZL5"/>
<feature type="signal peptide" evidence="2">
    <location>
        <begin position="1"/>
        <end position="22"/>
    </location>
</feature>
<organism evidence="4 5">
    <name type="scientific">Roseinatronobacter thiooxidans</name>
    <dbReference type="NCBI Taxonomy" id="121821"/>
    <lineage>
        <taxon>Bacteria</taxon>
        <taxon>Pseudomonadati</taxon>
        <taxon>Pseudomonadota</taxon>
        <taxon>Alphaproteobacteria</taxon>
        <taxon>Rhodobacterales</taxon>
        <taxon>Paracoccaceae</taxon>
        <taxon>Roseinatronobacter</taxon>
    </lineage>
</organism>
<feature type="domain" description="Outer membrane protein beta-barrel" evidence="3">
    <location>
        <begin position="41"/>
        <end position="206"/>
    </location>
</feature>
<dbReference type="EMBL" id="QKZQ01000002">
    <property type="protein sequence ID" value="PZX47279.1"/>
    <property type="molecule type" value="Genomic_DNA"/>
</dbReference>
<feature type="chain" id="PRO_5015910584" evidence="2">
    <location>
        <begin position="23"/>
        <end position="208"/>
    </location>
</feature>
<dbReference type="InterPro" id="IPR027385">
    <property type="entry name" value="Beta-barrel_OMP"/>
</dbReference>
<evidence type="ECO:0000313" key="4">
    <source>
        <dbReference type="EMBL" id="PZX47279.1"/>
    </source>
</evidence>
<reference evidence="4 5" key="1">
    <citation type="submission" date="2018-06" db="EMBL/GenBank/DDBJ databases">
        <title>Genomic Encyclopedia of Archaeal and Bacterial Type Strains, Phase II (KMG-II): from individual species to whole genera.</title>
        <authorList>
            <person name="Goeker M."/>
        </authorList>
    </citation>
    <scope>NUCLEOTIDE SEQUENCE [LARGE SCALE GENOMIC DNA]</scope>
    <source>
        <strain evidence="4 5">DSM 13087</strain>
    </source>
</reference>
<dbReference type="RefSeq" id="WP_084386396.1">
    <property type="nucleotide sequence ID" value="NZ_MEHT01000044.1"/>
</dbReference>
<dbReference type="InterPro" id="IPR011250">
    <property type="entry name" value="OMP/PagP_B-barrel"/>
</dbReference>
<sequence length="208" mass="20596">MRITPIFASAALAGLVSTGAMAGEYSKAGPGVQEPVVSTPAPAPAPARFNWTGGYAGAGLGYGNMNFRGGDDASSATAGLFAGYRQDMGFAVLGAEALLAPVAFGSPTLPSGDEIKGGGALLFTAGLPVSADARTLAYVGVGPSMLRTSGTAGSENSIGGTAAIGIDHMLTDSIMLRGSVNYTAINNVGQTDINTRTLGAGVGVGFKF</sequence>
<dbReference type="Pfam" id="PF13505">
    <property type="entry name" value="OMP_b-brl"/>
    <property type="match status" value="1"/>
</dbReference>
<dbReference type="Gene3D" id="2.40.160.20">
    <property type="match status" value="1"/>
</dbReference>
<evidence type="ECO:0000313" key="5">
    <source>
        <dbReference type="Proteomes" id="UP000249364"/>
    </source>
</evidence>
<evidence type="ECO:0000259" key="3">
    <source>
        <dbReference type="Pfam" id="PF13505"/>
    </source>
</evidence>
<name>A0A2W7QZL5_9RHOB</name>
<dbReference type="STRING" id="121821.GCA_001870675_02649"/>
<keyword evidence="5" id="KW-1185">Reference proteome</keyword>
<accession>A0A2W7QZL5</accession>
<proteinExistence type="predicted"/>